<keyword evidence="12" id="KW-1185">Reference proteome</keyword>
<feature type="domain" description="Partial AB-hydrolase lipase" evidence="10">
    <location>
        <begin position="67"/>
        <end position="121"/>
    </location>
</feature>
<feature type="active site" description="Charge relay system" evidence="8">
    <location>
        <position position="369"/>
    </location>
</feature>
<dbReference type="Proteomes" id="UP000410492">
    <property type="component" value="Unassembled WGS sequence"/>
</dbReference>
<keyword evidence="4 7" id="KW-0442">Lipid degradation</keyword>
<feature type="signal peptide" evidence="9">
    <location>
        <begin position="1"/>
        <end position="27"/>
    </location>
</feature>
<evidence type="ECO:0000256" key="6">
    <source>
        <dbReference type="ARBA" id="ARBA00023180"/>
    </source>
</evidence>
<evidence type="ECO:0000313" key="12">
    <source>
        <dbReference type="Proteomes" id="UP000410492"/>
    </source>
</evidence>
<protein>
    <recommendedName>
        <fullName evidence="7">Lipase</fullName>
    </recommendedName>
</protein>
<dbReference type="EMBL" id="CAACVG010008310">
    <property type="protein sequence ID" value="VEN49247.1"/>
    <property type="molecule type" value="Genomic_DNA"/>
</dbReference>
<dbReference type="GO" id="GO:0016788">
    <property type="term" value="F:hydrolase activity, acting on ester bonds"/>
    <property type="evidence" value="ECO:0007669"/>
    <property type="project" value="InterPro"/>
</dbReference>
<keyword evidence="2 9" id="KW-0732">Signal</keyword>
<evidence type="ECO:0000256" key="1">
    <source>
        <dbReference type="ARBA" id="ARBA00010701"/>
    </source>
</evidence>
<evidence type="ECO:0000256" key="8">
    <source>
        <dbReference type="PIRSR" id="PIRSR000862-1"/>
    </source>
</evidence>
<feature type="active site" description="Charge relay system" evidence="8">
    <location>
        <position position="402"/>
    </location>
</feature>
<name>A0A653CMU6_CALMS</name>
<gene>
    <name evidence="11" type="ORF">CALMAC_LOCUS10421</name>
</gene>
<dbReference type="OrthoDB" id="9974421at2759"/>
<dbReference type="AlphaFoldDB" id="A0A653CMU6"/>
<dbReference type="SUPFAM" id="SSF53474">
    <property type="entry name" value="alpha/beta-Hydrolases"/>
    <property type="match status" value="1"/>
</dbReference>
<dbReference type="InterPro" id="IPR025483">
    <property type="entry name" value="Lipase_euk"/>
</dbReference>
<keyword evidence="3 7" id="KW-0378">Hydrolase</keyword>
<evidence type="ECO:0000256" key="3">
    <source>
        <dbReference type="ARBA" id="ARBA00022801"/>
    </source>
</evidence>
<evidence type="ECO:0000256" key="7">
    <source>
        <dbReference type="PIRNR" id="PIRNR000862"/>
    </source>
</evidence>
<dbReference type="Gene3D" id="3.40.50.1820">
    <property type="entry name" value="alpha/beta hydrolase"/>
    <property type="match status" value="1"/>
</dbReference>
<evidence type="ECO:0000259" key="10">
    <source>
        <dbReference type="Pfam" id="PF04083"/>
    </source>
</evidence>
<feature type="active site" description="Nucleophile" evidence="8">
    <location>
        <position position="198"/>
    </location>
</feature>
<sequence length="437" mass="49679">MHSVGVGMKSSIFWMTAVFIGSTGVDTQQLQVPQQSTVNNVCPTYRDYFTIRNNPKCWYDFAAEDKVPQIVKKTGYPFIEYKVKTTDGYILTVFRIPRVGSTKPPVFMLHGVQSSAAIFVSLGKSSMAFLLYEAGYDVWLGNYRGNEYSEGHETLNATQREFWDYSVDDIALKDVPAMLQLVTYHAGHRGKIIYIGHSLGTTAGIIFASEYPSTAANTIGLLVLLTPAYKLPNMRSPYRFIFPLLYPALELSTALNLVQIVSRGNVRSLTRPVCLSSPFLMVACLTILNLFLGPFTQIAPETIPVYFNQIPGGTSLKSISYLTEATRNQFRKYNYGTGRNRFLYGNDTPPDYDIQKIKVPVYIMFARHDWSISREDCIAFYRSLPKEVRYGMYEIRNRNFNHYDFLFGRDSKKLVTDILVQVLDRYVAQQNNKKTSS</sequence>
<dbReference type="InterPro" id="IPR029058">
    <property type="entry name" value="AB_hydrolase_fold"/>
</dbReference>
<dbReference type="GO" id="GO:0016042">
    <property type="term" value="P:lipid catabolic process"/>
    <property type="evidence" value="ECO:0007669"/>
    <property type="project" value="UniProtKB-KW"/>
</dbReference>
<dbReference type="PIRSF" id="PIRSF000862">
    <property type="entry name" value="Steryl_ester_lip"/>
    <property type="match status" value="1"/>
</dbReference>
<dbReference type="PANTHER" id="PTHR11005">
    <property type="entry name" value="LYSOSOMAL ACID LIPASE-RELATED"/>
    <property type="match status" value="1"/>
</dbReference>
<feature type="chain" id="PRO_5024836803" description="Lipase" evidence="9">
    <location>
        <begin position="28"/>
        <end position="437"/>
    </location>
</feature>
<keyword evidence="5" id="KW-0443">Lipid metabolism</keyword>
<evidence type="ECO:0000256" key="4">
    <source>
        <dbReference type="ARBA" id="ARBA00022963"/>
    </source>
</evidence>
<evidence type="ECO:0000256" key="5">
    <source>
        <dbReference type="ARBA" id="ARBA00023098"/>
    </source>
</evidence>
<evidence type="ECO:0000313" key="11">
    <source>
        <dbReference type="EMBL" id="VEN49247.1"/>
    </source>
</evidence>
<evidence type="ECO:0000256" key="9">
    <source>
        <dbReference type="SAM" id="SignalP"/>
    </source>
</evidence>
<evidence type="ECO:0000256" key="2">
    <source>
        <dbReference type="ARBA" id="ARBA00022729"/>
    </source>
</evidence>
<proteinExistence type="inferred from homology"/>
<dbReference type="Pfam" id="PF04083">
    <property type="entry name" value="Abhydro_lipase"/>
    <property type="match status" value="1"/>
</dbReference>
<keyword evidence="6" id="KW-0325">Glycoprotein</keyword>
<dbReference type="FunFam" id="3.40.50.1820:FF:000057">
    <property type="entry name" value="Lipase"/>
    <property type="match status" value="1"/>
</dbReference>
<organism evidence="11 12">
    <name type="scientific">Callosobruchus maculatus</name>
    <name type="common">Southern cowpea weevil</name>
    <name type="synonym">Pulse bruchid</name>
    <dbReference type="NCBI Taxonomy" id="64391"/>
    <lineage>
        <taxon>Eukaryota</taxon>
        <taxon>Metazoa</taxon>
        <taxon>Ecdysozoa</taxon>
        <taxon>Arthropoda</taxon>
        <taxon>Hexapoda</taxon>
        <taxon>Insecta</taxon>
        <taxon>Pterygota</taxon>
        <taxon>Neoptera</taxon>
        <taxon>Endopterygota</taxon>
        <taxon>Coleoptera</taxon>
        <taxon>Polyphaga</taxon>
        <taxon>Cucujiformia</taxon>
        <taxon>Chrysomeloidea</taxon>
        <taxon>Chrysomelidae</taxon>
        <taxon>Bruchinae</taxon>
        <taxon>Bruchini</taxon>
        <taxon>Callosobruchus</taxon>
    </lineage>
</organism>
<reference evidence="11 12" key="1">
    <citation type="submission" date="2019-01" db="EMBL/GenBank/DDBJ databases">
        <authorList>
            <person name="Sayadi A."/>
        </authorList>
    </citation>
    <scope>NUCLEOTIDE SEQUENCE [LARGE SCALE GENOMIC DNA]</scope>
</reference>
<dbReference type="InterPro" id="IPR006693">
    <property type="entry name" value="AB_hydrolase_lipase"/>
</dbReference>
<comment type="similarity">
    <text evidence="1 7">Belongs to the AB hydrolase superfamily. Lipase family.</text>
</comment>
<accession>A0A653CMU6</accession>